<dbReference type="Pfam" id="PF00072">
    <property type="entry name" value="Response_reg"/>
    <property type="match status" value="1"/>
</dbReference>
<keyword evidence="9" id="KW-1185">Reference proteome</keyword>
<evidence type="ECO:0000313" key="8">
    <source>
        <dbReference type="EMBL" id="MEE6188317.1"/>
    </source>
</evidence>
<name>A0ABU7RJX9_9BACT</name>
<keyword evidence="4" id="KW-0804">Transcription</keyword>
<dbReference type="CDD" id="cd06170">
    <property type="entry name" value="LuxR_C_like"/>
    <property type="match status" value="1"/>
</dbReference>
<dbReference type="SMART" id="SM00421">
    <property type="entry name" value="HTH_LUXR"/>
    <property type="match status" value="1"/>
</dbReference>
<dbReference type="InterPro" id="IPR011006">
    <property type="entry name" value="CheY-like_superfamily"/>
</dbReference>
<sequence>MKTKIGLVDDHQLFLKSLSLLLESFNTYEVVLEALNGKDLQEKIKGRKELPDIILIDVNMPVMNGIETTRWLTENYPSIKPAALTMNADDNTIISMFKAGCCGYLLKDTHPNEVEKALEEIDKKGYYNADACNINFRRILMKADEIGELQLTPKELTFLQYACSELTYKQIAAAMNLSERTIDGYRETLFKKFNVQSRVGLCLEAIRKELVKL</sequence>
<dbReference type="InterPro" id="IPR058245">
    <property type="entry name" value="NreC/VraR/RcsB-like_REC"/>
</dbReference>
<dbReference type="InterPro" id="IPR001789">
    <property type="entry name" value="Sig_transdc_resp-reg_receiver"/>
</dbReference>
<dbReference type="RefSeq" id="WP_330975722.1">
    <property type="nucleotide sequence ID" value="NZ_JAZGLY010000011.1"/>
</dbReference>
<proteinExistence type="predicted"/>
<evidence type="ECO:0000256" key="1">
    <source>
        <dbReference type="ARBA" id="ARBA00022553"/>
    </source>
</evidence>
<dbReference type="PROSITE" id="PS50110">
    <property type="entry name" value="RESPONSE_REGULATORY"/>
    <property type="match status" value="1"/>
</dbReference>
<dbReference type="InterPro" id="IPR039420">
    <property type="entry name" value="WalR-like"/>
</dbReference>
<feature type="modified residue" description="4-aspartylphosphate" evidence="5">
    <location>
        <position position="57"/>
    </location>
</feature>
<dbReference type="EMBL" id="JAZGLY010000011">
    <property type="protein sequence ID" value="MEE6188317.1"/>
    <property type="molecule type" value="Genomic_DNA"/>
</dbReference>
<dbReference type="CDD" id="cd17535">
    <property type="entry name" value="REC_NarL-like"/>
    <property type="match status" value="1"/>
</dbReference>
<keyword evidence="3" id="KW-0238">DNA-binding</keyword>
<feature type="domain" description="Response regulatory" evidence="7">
    <location>
        <begin position="4"/>
        <end position="122"/>
    </location>
</feature>
<dbReference type="InterPro" id="IPR000792">
    <property type="entry name" value="Tscrpt_reg_LuxR_C"/>
</dbReference>
<dbReference type="PANTHER" id="PTHR43214:SF41">
    <property type="entry name" value="NITRATE_NITRITE RESPONSE REGULATOR PROTEIN NARP"/>
    <property type="match status" value="1"/>
</dbReference>
<keyword evidence="1 5" id="KW-0597">Phosphoprotein</keyword>
<dbReference type="Proteomes" id="UP001357452">
    <property type="component" value="Unassembled WGS sequence"/>
</dbReference>
<organism evidence="8 9">
    <name type="scientific">Niabella digestorum</name>
    <dbReference type="NCBI Taxonomy" id="3117701"/>
    <lineage>
        <taxon>Bacteria</taxon>
        <taxon>Pseudomonadati</taxon>
        <taxon>Bacteroidota</taxon>
        <taxon>Chitinophagia</taxon>
        <taxon>Chitinophagales</taxon>
        <taxon>Chitinophagaceae</taxon>
        <taxon>Niabella</taxon>
    </lineage>
</organism>
<dbReference type="SMART" id="SM00448">
    <property type="entry name" value="REC"/>
    <property type="match status" value="1"/>
</dbReference>
<evidence type="ECO:0000256" key="5">
    <source>
        <dbReference type="PROSITE-ProRule" id="PRU00169"/>
    </source>
</evidence>
<comment type="caution">
    <text evidence="8">The sequence shown here is derived from an EMBL/GenBank/DDBJ whole genome shotgun (WGS) entry which is preliminary data.</text>
</comment>
<dbReference type="PANTHER" id="PTHR43214">
    <property type="entry name" value="TWO-COMPONENT RESPONSE REGULATOR"/>
    <property type="match status" value="1"/>
</dbReference>
<evidence type="ECO:0000256" key="2">
    <source>
        <dbReference type="ARBA" id="ARBA00023015"/>
    </source>
</evidence>
<dbReference type="Pfam" id="PF00196">
    <property type="entry name" value="GerE"/>
    <property type="match status" value="1"/>
</dbReference>
<dbReference type="SUPFAM" id="SSF52172">
    <property type="entry name" value="CheY-like"/>
    <property type="match status" value="1"/>
</dbReference>
<feature type="domain" description="HTH luxR-type" evidence="6">
    <location>
        <begin position="144"/>
        <end position="209"/>
    </location>
</feature>
<evidence type="ECO:0000256" key="4">
    <source>
        <dbReference type="ARBA" id="ARBA00023163"/>
    </source>
</evidence>
<evidence type="ECO:0000259" key="6">
    <source>
        <dbReference type="PROSITE" id="PS50043"/>
    </source>
</evidence>
<reference evidence="8 9" key="1">
    <citation type="submission" date="2024-01" db="EMBL/GenBank/DDBJ databases">
        <title>Niabella digestum sp. nov., isolated from waste digestion system.</title>
        <authorList>
            <person name="Zhang L."/>
        </authorList>
    </citation>
    <scope>NUCLEOTIDE SEQUENCE [LARGE SCALE GENOMIC DNA]</scope>
    <source>
        <strain evidence="8 9">A18</strain>
    </source>
</reference>
<dbReference type="Gene3D" id="3.40.50.2300">
    <property type="match status" value="1"/>
</dbReference>
<keyword evidence="2" id="KW-0805">Transcription regulation</keyword>
<accession>A0ABU7RJX9</accession>
<dbReference type="InterPro" id="IPR016032">
    <property type="entry name" value="Sig_transdc_resp-reg_C-effctor"/>
</dbReference>
<dbReference type="SUPFAM" id="SSF46894">
    <property type="entry name" value="C-terminal effector domain of the bipartite response regulators"/>
    <property type="match status" value="1"/>
</dbReference>
<protein>
    <submittedName>
        <fullName evidence="8">Response regulator transcription factor</fullName>
    </submittedName>
</protein>
<evidence type="ECO:0000256" key="3">
    <source>
        <dbReference type="ARBA" id="ARBA00023125"/>
    </source>
</evidence>
<gene>
    <name evidence="8" type="ORF">V2H41_13635</name>
</gene>
<evidence type="ECO:0000259" key="7">
    <source>
        <dbReference type="PROSITE" id="PS50110"/>
    </source>
</evidence>
<dbReference type="PROSITE" id="PS50043">
    <property type="entry name" value="HTH_LUXR_2"/>
    <property type="match status" value="1"/>
</dbReference>
<evidence type="ECO:0000313" key="9">
    <source>
        <dbReference type="Proteomes" id="UP001357452"/>
    </source>
</evidence>